<evidence type="ECO:0000256" key="5">
    <source>
        <dbReference type="SAM" id="MobiDB-lite"/>
    </source>
</evidence>
<organism evidence="9">
    <name type="scientific">Cacopsylla melanoneura</name>
    <dbReference type="NCBI Taxonomy" id="428564"/>
    <lineage>
        <taxon>Eukaryota</taxon>
        <taxon>Metazoa</taxon>
        <taxon>Ecdysozoa</taxon>
        <taxon>Arthropoda</taxon>
        <taxon>Hexapoda</taxon>
        <taxon>Insecta</taxon>
        <taxon>Pterygota</taxon>
        <taxon>Neoptera</taxon>
        <taxon>Paraneoptera</taxon>
        <taxon>Hemiptera</taxon>
        <taxon>Sternorrhyncha</taxon>
        <taxon>Psylloidea</taxon>
        <taxon>Psyllidae</taxon>
        <taxon>Psyllinae</taxon>
        <taxon>Cacopsylla</taxon>
    </lineage>
</organism>
<feature type="region of interest" description="Disordered" evidence="5">
    <location>
        <begin position="1"/>
        <end position="43"/>
    </location>
</feature>
<evidence type="ECO:0000259" key="6">
    <source>
        <dbReference type="Pfam" id="PF08620"/>
    </source>
</evidence>
<dbReference type="InterPro" id="IPR013929">
    <property type="entry name" value="RPAP1_C"/>
</dbReference>
<feature type="domain" description="RPAP1/MINIYO-like TPR repeats" evidence="8">
    <location>
        <begin position="794"/>
        <end position="1006"/>
    </location>
</feature>
<evidence type="ECO:0000259" key="7">
    <source>
        <dbReference type="Pfam" id="PF08621"/>
    </source>
</evidence>
<reference evidence="9" key="1">
    <citation type="submission" date="2021-05" db="EMBL/GenBank/DDBJ databases">
        <authorList>
            <person name="Alioto T."/>
            <person name="Alioto T."/>
            <person name="Gomez Garrido J."/>
        </authorList>
    </citation>
    <scope>NUCLEOTIDE SEQUENCE</scope>
</reference>
<feature type="domain" description="RPAP1 C-terminal" evidence="6">
    <location>
        <begin position="172"/>
        <end position="235"/>
    </location>
</feature>
<dbReference type="Pfam" id="PF08621">
    <property type="entry name" value="RPAP1_N"/>
    <property type="match status" value="1"/>
</dbReference>
<protein>
    <submittedName>
        <fullName evidence="9">RNA polymerase II-associated protein 1</fullName>
    </submittedName>
</protein>
<proteinExistence type="inferred from homology"/>
<dbReference type="GO" id="GO:0006366">
    <property type="term" value="P:transcription by RNA polymerase II"/>
    <property type="evidence" value="ECO:0007669"/>
    <property type="project" value="InterPro"/>
</dbReference>
<dbReference type="Pfam" id="PF25766">
    <property type="entry name" value="TPR_RPAP1"/>
    <property type="match status" value="1"/>
</dbReference>
<feature type="domain" description="RPAP1 N-terminal" evidence="7">
    <location>
        <begin position="61"/>
        <end position="102"/>
    </location>
</feature>
<keyword evidence="4" id="KW-0539">Nucleus</keyword>
<dbReference type="InterPro" id="IPR039913">
    <property type="entry name" value="RPAP1/Rba50"/>
</dbReference>
<dbReference type="PANTHER" id="PTHR21483">
    <property type="entry name" value="RNA POLYMERASE II-ASSOCIATED PROTEIN 1"/>
    <property type="match status" value="1"/>
</dbReference>
<dbReference type="PANTHER" id="PTHR21483:SF18">
    <property type="entry name" value="RNA POLYMERASE II-ASSOCIATED PROTEIN 1"/>
    <property type="match status" value="1"/>
</dbReference>
<evidence type="ECO:0000256" key="2">
    <source>
        <dbReference type="ARBA" id="ARBA00009953"/>
    </source>
</evidence>
<feature type="compositionally biased region" description="Polar residues" evidence="5">
    <location>
        <begin position="27"/>
        <end position="37"/>
    </location>
</feature>
<evidence type="ECO:0000256" key="1">
    <source>
        <dbReference type="ARBA" id="ARBA00004123"/>
    </source>
</evidence>
<dbReference type="EMBL" id="HBUF01350583">
    <property type="protein sequence ID" value="CAG6713385.1"/>
    <property type="molecule type" value="Transcribed_RNA"/>
</dbReference>
<accession>A0A8D8M8R4</accession>
<dbReference type="AlphaFoldDB" id="A0A8D8M8R4"/>
<evidence type="ECO:0000313" key="9">
    <source>
        <dbReference type="EMBL" id="CAG6624109.1"/>
    </source>
</evidence>
<comment type="subcellular location">
    <subcellularLocation>
        <location evidence="1">Nucleus</location>
    </subcellularLocation>
</comment>
<name>A0A8D8M8R4_9HEMI</name>
<keyword evidence="3" id="KW-0804">Transcription</keyword>
<dbReference type="InterPro" id="IPR013930">
    <property type="entry name" value="RPAP1_N"/>
</dbReference>
<dbReference type="Pfam" id="PF08620">
    <property type="entry name" value="RPAP1_C"/>
    <property type="match status" value="1"/>
</dbReference>
<dbReference type="EMBL" id="HBUF01056419">
    <property type="protein sequence ID" value="CAG6624109.1"/>
    <property type="molecule type" value="Transcribed_RNA"/>
</dbReference>
<evidence type="ECO:0000256" key="4">
    <source>
        <dbReference type="ARBA" id="ARBA00023242"/>
    </source>
</evidence>
<evidence type="ECO:0000259" key="8">
    <source>
        <dbReference type="Pfam" id="PF25766"/>
    </source>
</evidence>
<sequence>MESGKRKLSLFAQSMQAKRNAQGKVSEATTSSLSQPPRATVSKDTFGETSVLLCGQDKDVIHQENIEKLAKMTTEQILSEQEKLLSDLDPGLVEFLKSKRMKGKPNEAVSATMEVECEQTQPTEVKLETIPDVVSEIANKWPHMDVIEDEKLKWIEDVKPTESSEQSIEAYNARFDFEGTLLKYKEENVKEGLYHHGEEPDRPGYTIQELLHLSRSSILQQRMTSINTLANILHKSDSYSAFLNSPIKPQLMDNNIYLMLRFSLDDNSKPIISPTLHALKELFVNFSDELCLDRCLSMYKLKQPNFHVNMDDFKKEEKEIKDEDYVKIDLVRGSMRTELLKRLSYILNMLNPDSIQVGNIIQILIRMARHSVEICAHIIQDELLFKTIHKLLTSGIDIYTPYIVKLYRILFTQSIQISAYILQHYDITSDVINFINDKHAGHIKLVIECLYYLSTLGMYGLKLNEVAEFSPVLLKLLDAHMNLTGTDSSELDMEHCAALVHLINVFICHDRSTAPMFTNIIIQCTQKWLSQSLSSPLQFTSCSMLSNALLFLTISQYEISLKRLLTSRQFSQDVANLSNYSWLLNGTYDKGPDSLPQLGSVPMILHRDSIFPLLNNLLIYLKRSKEEALILFASCEGLLEYVRNIVLSTELSSTANHYYASYEIQMLVSLIDLHHECQSPLHAELMHGLSLILMSIVQNQHQHLLSPLIGSFVFEEKYFISTLSSITSRVEDLSIQSGEDEENVILNEAITRLPQIKQYYQRLFNIPPNLNPNPVTLTLSEKGIEPMLPCDWVYLPIMKLYDSEGEYSSQPSTINSDDITLSLQWILILESLFPHIVSKNSITARYCRLSCTFLADNDLFRGVTHLLQSILKCLLKKHDQFDFKKPVEGLSSFYDFYRELLEQFVGVSYGDHVFGEFILVPLHQRHDCKYKQLLWSELAATLRFLSTPLTSIGVPLQVFLHPCESDASLLNTYLFCLATDKIRETWCPVLYRVALHHISVFIQTNPEDRVAHELRMRVEKLGNKELRDKILNYVSPESPVER</sequence>
<dbReference type="InterPro" id="IPR057989">
    <property type="entry name" value="TPR_RPAP1/MINIYO-like"/>
</dbReference>
<comment type="similarity">
    <text evidence="2">Belongs to the RPAP1 family.</text>
</comment>
<evidence type="ECO:0000256" key="3">
    <source>
        <dbReference type="ARBA" id="ARBA00023163"/>
    </source>
</evidence>